<evidence type="ECO:0000313" key="2">
    <source>
        <dbReference type="EMBL" id="KAF2596691.1"/>
    </source>
</evidence>
<dbReference type="Proteomes" id="UP000712281">
    <property type="component" value="Unassembled WGS sequence"/>
</dbReference>
<gene>
    <name evidence="2" type="ORF">F2Q68_00010406</name>
    <name evidence="1" type="ORF">F2Q70_00017458</name>
</gene>
<dbReference type="EMBL" id="QGKW02000717">
    <property type="protein sequence ID" value="KAF2596691.1"/>
    <property type="molecule type" value="Genomic_DNA"/>
</dbReference>
<reference evidence="2" key="1">
    <citation type="submission" date="2019-12" db="EMBL/GenBank/DDBJ databases">
        <title>Genome sequencing and annotation of Brassica cretica.</title>
        <authorList>
            <person name="Studholme D.J."/>
            <person name="Sarris P.F."/>
        </authorList>
    </citation>
    <scope>NUCLEOTIDE SEQUENCE</scope>
    <source>
        <strain evidence="2">PFS-001/15</strain>
        <strain evidence="1">PFS-102/07</strain>
        <tissue evidence="2">Leaf</tissue>
    </source>
</reference>
<dbReference type="EMBL" id="QGKY02001250">
    <property type="protein sequence ID" value="KAF2564174.1"/>
    <property type="molecule type" value="Genomic_DNA"/>
</dbReference>
<protein>
    <submittedName>
        <fullName evidence="2">Uncharacterized protein</fullName>
    </submittedName>
</protein>
<proteinExistence type="predicted"/>
<dbReference type="AlphaFoldDB" id="A0A3N6U3G4"/>
<sequence>MNQVGGEVEDNIVSFNESVYAQETSTLSHEDCAASNGVKNNFVLKDTTHTLQTMSETSDGSHNYFEINSLSTKEDFFDEQKPEPVLLIDLEDKKTYMDAMKQHGNYGVWRKDCHRQIIRKPPDRHRST</sequence>
<evidence type="ECO:0000313" key="1">
    <source>
        <dbReference type="EMBL" id="KAF2564174.1"/>
    </source>
</evidence>
<name>A0A3N6U3G4_BRACR</name>
<evidence type="ECO:0000313" key="3">
    <source>
        <dbReference type="Proteomes" id="UP000712281"/>
    </source>
</evidence>
<organism evidence="2 3">
    <name type="scientific">Brassica cretica</name>
    <name type="common">Mustard</name>
    <dbReference type="NCBI Taxonomy" id="69181"/>
    <lineage>
        <taxon>Eukaryota</taxon>
        <taxon>Viridiplantae</taxon>
        <taxon>Streptophyta</taxon>
        <taxon>Embryophyta</taxon>
        <taxon>Tracheophyta</taxon>
        <taxon>Spermatophyta</taxon>
        <taxon>Magnoliopsida</taxon>
        <taxon>eudicotyledons</taxon>
        <taxon>Gunneridae</taxon>
        <taxon>Pentapetalae</taxon>
        <taxon>rosids</taxon>
        <taxon>malvids</taxon>
        <taxon>Brassicales</taxon>
        <taxon>Brassicaceae</taxon>
        <taxon>Brassiceae</taxon>
        <taxon>Brassica</taxon>
    </lineage>
</organism>
<comment type="caution">
    <text evidence="2">The sequence shown here is derived from an EMBL/GenBank/DDBJ whole genome shotgun (WGS) entry which is preliminary data.</text>
</comment>
<accession>A0A3N6U3G4</accession>